<dbReference type="Proteomes" id="UP001165063">
    <property type="component" value="Unassembled WGS sequence"/>
</dbReference>
<protein>
    <submittedName>
        <fullName evidence="1">Unnamed protein product</fullName>
    </submittedName>
</protein>
<sequence>MYRHRDPPLKFPLEPSTRLGIMGNRESDCAMWDSGLGTWTMDHGMVNMVNMVIDWESGIWNLFVDVDVDDDDDDVN</sequence>
<organism evidence="1 2">
    <name type="scientific">Ambrosiozyma monospora</name>
    <name type="common">Yeast</name>
    <name type="synonym">Endomycopsis monosporus</name>
    <dbReference type="NCBI Taxonomy" id="43982"/>
    <lineage>
        <taxon>Eukaryota</taxon>
        <taxon>Fungi</taxon>
        <taxon>Dikarya</taxon>
        <taxon>Ascomycota</taxon>
        <taxon>Saccharomycotina</taxon>
        <taxon>Pichiomycetes</taxon>
        <taxon>Pichiales</taxon>
        <taxon>Pichiaceae</taxon>
        <taxon>Ambrosiozyma</taxon>
    </lineage>
</organism>
<gene>
    <name evidence="1" type="ORF">Amon01_000076000</name>
</gene>
<proteinExistence type="predicted"/>
<keyword evidence="2" id="KW-1185">Reference proteome</keyword>
<reference evidence="1" key="1">
    <citation type="submission" date="2023-04" db="EMBL/GenBank/DDBJ databases">
        <title>Ambrosiozyma monospora NBRC 1965.</title>
        <authorList>
            <person name="Ichikawa N."/>
            <person name="Sato H."/>
            <person name="Tonouchi N."/>
        </authorList>
    </citation>
    <scope>NUCLEOTIDE SEQUENCE</scope>
    <source>
        <strain evidence="1">NBRC 1965</strain>
    </source>
</reference>
<dbReference type="AlphaFoldDB" id="A0A9W6YS00"/>
<dbReference type="EMBL" id="BSXU01000211">
    <property type="protein sequence ID" value="GMG19811.1"/>
    <property type="molecule type" value="Genomic_DNA"/>
</dbReference>
<evidence type="ECO:0000313" key="1">
    <source>
        <dbReference type="EMBL" id="GMG19811.1"/>
    </source>
</evidence>
<accession>A0A9W6YS00</accession>
<evidence type="ECO:0000313" key="2">
    <source>
        <dbReference type="Proteomes" id="UP001165063"/>
    </source>
</evidence>
<comment type="caution">
    <text evidence="1">The sequence shown here is derived from an EMBL/GenBank/DDBJ whole genome shotgun (WGS) entry which is preliminary data.</text>
</comment>
<name>A0A9W6YS00_AMBMO</name>